<gene>
    <name evidence="2" type="primary">FGENESH: predicted gene_9.481</name>
    <name evidence="2" type="ORF">BN2166_0051350</name>
</gene>
<reference evidence="2 3" key="1">
    <citation type="submission" date="2015-07" db="EMBL/GenBank/DDBJ databases">
        <authorList>
            <person name="Cajimat M.N.B."/>
            <person name="Milazzo M.L."/>
            <person name="Fulhorst C.F."/>
        </authorList>
    </citation>
    <scope>NUCLEOTIDE SEQUENCE [LARGE SCALE GENOMIC DNA]</scope>
    <source>
        <strain evidence="2">Single colony</strain>
    </source>
</reference>
<feature type="chain" id="PRO_5005495417" evidence="1">
    <location>
        <begin position="24"/>
        <end position="152"/>
    </location>
</feature>
<evidence type="ECO:0000313" key="2">
    <source>
        <dbReference type="EMBL" id="CTR09274.1"/>
    </source>
</evidence>
<evidence type="ECO:0000313" key="3">
    <source>
        <dbReference type="Proteomes" id="UP000199069"/>
    </source>
</evidence>
<keyword evidence="3" id="KW-1185">Reference proteome</keyword>
<proteinExistence type="predicted"/>
<sequence length="152" mass="15560">MKSSGALILGILLLSVSHARCAATELASNALCRSKGPAAPTNAQSFCISGSCTFRCNDGYAPGGPDGTQCVASQIQCGGTVCTIPQYGYATCNTDGTCNIGCEAGYERYLPNADSSGPYSCFDTLSDPSNCGMPGHACPDSCASKSFLSHFI</sequence>
<keyword evidence="1" id="KW-0732">Signal</keyword>
<name>A0A0K3CI15_RHOTO</name>
<protein>
    <submittedName>
        <fullName evidence="2">FGENESH: predicted gene_9.481 protein</fullName>
    </submittedName>
</protein>
<dbReference type="AlphaFoldDB" id="A0A0K3CI15"/>
<dbReference type="EMBL" id="CWKI01000009">
    <property type="protein sequence ID" value="CTR09274.1"/>
    <property type="molecule type" value="Genomic_DNA"/>
</dbReference>
<accession>A0A0K3CI15</accession>
<evidence type="ECO:0000256" key="1">
    <source>
        <dbReference type="SAM" id="SignalP"/>
    </source>
</evidence>
<organism evidence="2 3">
    <name type="scientific">Rhodotorula toruloides</name>
    <name type="common">Yeast</name>
    <name type="synonym">Rhodosporidium toruloides</name>
    <dbReference type="NCBI Taxonomy" id="5286"/>
    <lineage>
        <taxon>Eukaryota</taxon>
        <taxon>Fungi</taxon>
        <taxon>Dikarya</taxon>
        <taxon>Basidiomycota</taxon>
        <taxon>Pucciniomycotina</taxon>
        <taxon>Microbotryomycetes</taxon>
        <taxon>Sporidiobolales</taxon>
        <taxon>Sporidiobolaceae</taxon>
        <taxon>Rhodotorula</taxon>
    </lineage>
</organism>
<dbReference type="Proteomes" id="UP000199069">
    <property type="component" value="Unassembled WGS sequence"/>
</dbReference>
<feature type="signal peptide" evidence="1">
    <location>
        <begin position="1"/>
        <end position="23"/>
    </location>
</feature>